<dbReference type="Gene3D" id="1.10.10.10">
    <property type="entry name" value="Winged helix-like DNA-binding domain superfamily/Winged helix DNA-binding domain"/>
    <property type="match status" value="1"/>
</dbReference>
<dbReference type="Pfam" id="PF00126">
    <property type="entry name" value="HTH_1"/>
    <property type="match status" value="1"/>
</dbReference>
<dbReference type="SUPFAM" id="SSF46785">
    <property type="entry name" value="Winged helix' DNA-binding domain"/>
    <property type="match status" value="1"/>
</dbReference>
<dbReference type="InterPro" id="IPR005119">
    <property type="entry name" value="LysR_subst-bd"/>
</dbReference>
<accession>A0A1J6HMQ3</accession>
<evidence type="ECO:0000259" key="5">
    <source>
        <dbReference type="PROSITE" id="PS50931"/>
    </source>
</evidence>
<dbReference type="PROSITE" id="PS50931">
    <property type="entry name" value="HTH_LYSR"/>
    <property type="match status" value="1"/>
</dbReference>
<dbReference type="FunFam" id="1.10.10.10:FF:000001">
    <property type="entry name" value="LysR family transcriptional regulator"/>
    <property type="match status" value="1"/>
</dbReference>
<dbReference type="PANTHER" id="PTHR30537:SF5">
    <property type="entry name" value="HTH-TYPE TRANSCRIPTIONAL ACTIVATOR TTDR-RELATED"/>
    <property type="match status" value="1"/>
</dbReference>
<proteinExistence type="inferred from homology"/>
<dbReference type="GO" id="GO:0043565">
    <property type="term" value="F:sequence-specific DNA binding"/>
    <property type="evidence" value="ECO:0007669"/>
    <property type="project" value="TreeGrafter"/>
</dbReference>
<evidence type="ECO:0000256" key="1">
    <source>
        <dbReference type="ARBA" id="ARBA00009437"/>
    </source>
</evidence>
<dbReference type="Proteomes" id="UP000182985">
    <property type="component" value="Unassembled WGS sequence"/>
</dbReference>
<evidence type="ECO:0000256" key="4">
    <source>
        <dbReference type="ARBA" id="ARBA00023163"/>
    </source>
</evidence>
<keyword evidence="4" id="KW-0804">Transcription</keyword>
<dbReference type="InterPro" id="IPR058163">
    <property type="entry name" value="LysR-type_TF_proteobact-type"/>
</dbReference>
<dbReference type="AlphaFoldDB" id="A0A1J6HMQ3"/>
<keyword evidence="2" id="KW-0805">Transcription regulation</keyword>
<dbReference type="Gene3D" id="3.40.190.290">
    <property type="match status" value="1"/>
</dbReference>
<dbReference type="RefSeq" id="WP_071631651.1">
    <property type="nucleotide sequence ID" value="NZ_MOEC01000008.1"/>
</dbReference>
<evidence type="ECO:0000313" key="6">
    <source>
        <dbReference type="EMBL" id="OIS93667.1"/>
    </source>
</evidence>
<evidence type="ECO:0000256" key="3">
    <source>
        <dbReference type="ARBA" id="ARBA00023125"/>
    </source>
</evidence>
<organism evidence="6 7">
    <name type="scientific">Brucella cytisi</name>
    <dbReference type="NCBI Taxonomy" id="407152"/>
    <lineage>
        <taxon>Bacteria</taxon>
        <taxon>Pseudomonadati</taxon>
        <taxon>Pseudomonadota</taxon>
        <taxon>Alphaproteobacteria</taxon>
        <taxon>Hyphomicrobiales</taxon>
        <taxon>Brucellaceae</taxon>
        <taxon>Brucella/Ochrobactrum group</taxon>
        <taxon>Brucella</taxon>
    </lineage>
</organism>
<dbReference type="GO" id="GO:0003700">
    <property type="term" value="F:DNA-binding transcription factor activity"/>
    <property type="evidence" value="ECO:0007669"/>
    <property type="project" value="InterPro"/>
</dbReference>
<dbReference type="InterPro" id="IPR000847">
    <property type="entry name" value="LysR_HTH_N"/>
</dbReference>
<name>A0A1J6HMQ3_9HYPH</name>
<dbReference type="PANTHER" id="PTHR30537">
    <property type="entry name" value="HTH-TYPE TRANSCRIPTIONAL REGULATOR"/>
    <property type="match status" value="1"/>
</dbReference>
<comment type="caution">
    <text evidence="6">The sequence shown here is derived from an EMBL/GenBank/DDBJ whole genome shotgun (WGS) entry which is preliminary data.</text>
</comment>
<dbReference type="InterPro" id="IPR036388">
    <property type="entry name" value="WH-like_DNA-bd_sf"/>
</dbReference>
<dbReference type="CDD" id="cd08471">
    <property type="entry name" value="PBP2_CrgA_like_2"/>
    <property type="match status" value="1"/>
</dbReference>
<evidence type="ECO:0000313" key="7">
    <source>
        <dbReference type="Proteomes" id="UP000182985"/>
    </source>
</evidence>
<keyword evidence="3" id="KW-0238">DNA-binding</keyword>
<dbReference type="Pfam" id="PF03466">
    <property type="entry name" value="LysR_substrate"/>
    <property type="match status" value="1"/>
</dbReference>
<keyword evidence="7" id="KW-1185">Reference proteome</keyword>
<dbReference type="GO" id="GO:0006351">
    <property type="term" value="P:DNA-templated transcription"/>
    <property type="evidence" value="ECO:0007669"/>
    <property type="project" value="TreeGrafter"/>
</dbReference>
<dbReference type="EMBL" id="MOEC01000008">
    <property type="protein sequence ID" value="OIS93667.1"/>
    <property type="molecule type" value="Genomic_DNA"/>
</dbReference>
<dbReference type="SUPFAM" id="SSF53850">
    <property type="entry name" value="Periplasmic binding protein-like II"/>
    <property type="match status" value="1"/>
</dbReference>
<dbReference type="OrthoDB" id="9786526at2"/>
<reference evidence="6 7" key="1">
    <citation type="submission" date="2016-10" db="EMBL/GenBank/DDBJ databases">
        <title>The Draft Genome Sequence of the Potato Rhizosphere Bacteria Ochrobactrum sp. IPA7.2.</title>
        <authorList>
            <person name="Gogoleva N.E."/>
            <person name="Khlopko Y.A."/>
            <person name="Burygin G.L."/>
            <person name="Plotnikov A.O."/>
        </authorList>
    </citation>
    <scope>NUCLEOTIDE SEQUENCE [LARGE SCALE GENOMIC DNA]</scope>
    <source>
        <strain evidence="6 7">IPA7.2</strain>
    </source>
</reference>
<evidence type="ECO:0000256" key="2">
    <source>
        <dbReference type="ARBA" id="ARBA00023015"/>
    </source>
</evidence>
<sequence length="296" mass="32236">MDRFAELSTFVAVAERGGFAAASRHLGISAPAVTRLIAALEQRLGITVLRRSTRSVVLTEEGAALLERAREILAQLQEAERAATGGLSAPRGELHITAPVMFGRLHVLPVVEEILAAHKGLSVRLMLLDRNIRLIEEGIDVAVRVGEPRDSNLRSVAVGMVSQILVASPRYCAEHGRPTTPRELADHDTIAGDNIRTGTNWRFGPKSQVTVVKPRLTVTSIDAQIEAAVANLGIANVLSYQVAERLATGELCSVLDEYAPPPLPIHLLFDSRRARLPSVRLFIDCMRLRERSGAWS</sequence>
<feature type="domain" description="HTH lysR-type" evidence="5">
    <location>
        <begin position="1"/>
        <end position="59"/>
    </location>
</feature>
<protein>
    <submittedName>
        <fullName evidence="6">LysR family transcriptional regulator</fullName>
    </submittedName>
</protein>
<gene>
    <name evidence="6" type="ORF">BLA27_10180</name>
</gene>
<comment type="similarity">
    <text evidence="1">Belongs to the LysR transcriptional regulatory family.</text>
</comment>
<dbReference type="InterPro" id="IPR036390">
    <property type="entry name" value="WH_DNA-bd_sf"/>
</dbReference>